<name>A0A1B0A806_GLOPL</name>
<protein>
    <submittedName>
        <fullName evidence="1">Uncharacterized protein</fullName>
    </submittedName>
</protein>
<evidence type="ECO:0000313" key="1">
    <source>
        <dbReference type="EnsemblMetazoa" id="GPAI021484-PA"/>
    </source>
</evidence>
<keyword evidence="2" id="KW-1185">Reference proteome</keyword>
<reference evidence="1" key="2">
    <citation type="submission" date="2020-05" db="UniProtKB">
        <authorList>
            <consortium name="EnsemblMetazoa"/>
        </authorList>
    </citation>
    <scope>IDENTIFICATION</scope>
    <source>
        <strain evidence="1">IAEA</strain>
    </source>
</reference>
<dbReference type="Proteomes" id="UP000092445">
    <property type="component" value="Unassembled WGS sequence"/>
</dbReference>
<dbReference type="EnsemblMetazoa" id="GPAI037157-RA">
    <property type="protein sequence ID" value="GPAI037157-PA"/>
    <property type="gene ID" value="GPAI037157"/>
</dbReference>
<evidence type="ECO:0000313" key="2">
    <source>
        <dbReference type="Proteomes" id="UP000092445"/>
    </source>
</evidence>
<sequence>MMFVHIEIANFIANSPTAATYVQAQLNNINSLSMAATDQQLSSGTVAAVASVATATVSGLPIVTYNGNQYCVITHTGDVAAMDKPELLQVTTDKEGKTNFVLMSPPMQMQNPNGTVLKDASIFATI</sequence>
<dbReference type="STRING" id="7398.A0A1B0A806"/>
<organism evidence="1 2">
    <name type="scientific">Glossina pallidipes</name>
    <name type="common">Tsetse fly</name>
    <dbReference type="NCBI Taxonomy" id="7398"/>
    <lineage>
        <taxon>Eukaryota</taxon>
        <taxon>Metazoa</taxon>
        <taxon>Ecdysozoa</taxon>
        <taxon>Arthropoda</taxon>
        <taxon>Hexapoda</taxon>
        <taxon>Insecta</taxon>
        <taxon>Pterygota</taxon>
        <taxon>Neoptera</taxon>
        <taxon>Endopterygota</taxon>
        <taxon>Diptera</taxon>
        <taxon>Brachycera</taxon>
        <taxon>Muscomorpha</taxon>
        <taxon>Hippoboscoidea</taxon>
        <taxon>Glossinidae</taxon>
        <taxon>Glossina</taxon>
    </lineage>
</organism>
<dbReference type="AlphaFoldDB" id="A0A1B0A806"/>
<accession>A0A1B0A806</accession>
<proteinExistence type="predicted"/>
<dbReference type="VEuPathDB" id="VectorBase:GPAI037157"/>
<reference evidence="2" key="1">
    <citation type="submission" date="2014-03" db="EMBL/GenBank/DDBJ databases">
        <authorList>
            <person name="Aksoy S."/>
            <person name="Warren W."/>
            <person name="Wilson R.K."/>
        </authorList>
    </citation>
    <scope>NUCLEOTIDE SEQUENCE [LARGE SCALE GENOMIC DNA]</scope>
    <source>
        <strain evidence="2">IAEA</strain>
    </source>
</reference>
<dbReference type="EnsemblMetazoa" id="GPAI021484-RA">
    <property type="protein sequence ID" value="GPAI021484-PA"/>
    <property type="gene ID" value="GPAI021484"/>
</dbReference>
<dbReference type="VEuPathDB" id="VectorBase:GPAI021484"/>